<dbReference type="EMBL" id="CAQQ02182328">
    <property type="status" value="NOT_ANNOTATED_CDS"/>
    <property type="molecule type" value="Genomic_DNA"/>
</dbReference>
<dbReference type="PANTHER" id="PTHR10730">
    <property type="entry name" value="PROCOLLAGEN-LYSINE,2-OXOGLUTARATE 5-DIOXYGENASE/GLYCOSYLTRANSFERASE 25 FAMILY MEMBER"/>
    <property type="match status" value="1"/>
</dbReference>
<keyword evidence="2" id="KW-0328">Glycosyltransferase</keyword>
<dbReference type="CDD" id="cd06532">
    <property type="entry name" value="Glyco_transf_25"/>
    <property type="match status" value="1"/>
</dbReference>
<dbReference type="PANTHER" id="PTHR10730:SF53">
    <property type="entry name" value="GLYCOSYLTRANSFERASE 25 FAMILY MEMBER"/>
    <property type="match status" value="1"/>
</dbReference>
<dbReference type="Pfam" id="PF01755">
    <property type="entry name" value="Glyco_transf_25"/>
    <property type="match status" value="1"/>
</dbReference>
<feature type="domain" description="Glycosyl transferase family 25" evidence="4">
    <location>
        <begin position="8"/>
        <end position="135"/>
    </location>
</feature>
<reference evidence="6" key="1">
    <citation type="submission" date="2013-02" db="EMBL/GenBank/DDBJ databases">
        <authorList>
            <person name="Hughes D."/>
        </authorList>
    </citation>
    <scope>NUCLEOTIDE SEQUENCE</scope>
    <source>
        <strain>Durham</strain>
        <strain evidence="6">NC isolate 2 -- Noor lab</strain>
    </source>
</reference>
<dbReference type="AlphaFoldDB" id="T1GDG5"/>
<dbReference type="Proteomes" id="UP000015102">
    <property type="component" value="Unassembled WGS sequence"/>
</dbReference>
<dbReference type="EnsemblMetazoa" id="MESCA001351-RA">
    <property type="protein sequence ID" value="MESCA001351-PA"/>
    <property type="gene ID" value="MESCA001351"/>
</dbReference>
<dbReference type="GO" id="GO:0050211">
    <property type="term" value="F:procollagen galactosyltransferase activity"/>
    <property type="evidence" value="ECO:0007669"/>
    <property type="project" value="TreeGrafter"/>
</dbReference>
<dbReference type="InterPro" id="IPR029044">
    <property type="entry name" value="Nucleotide-diphossugar_trans"/>
</dbReference>
<dbReference type="InterPro" id="IPR002654">
    <property type="entry name" value="Glyco_trans_25"/>
</dbReference>
<reference evidence="5" key="2">
    <citation type="submission" date="2015-06" db="UniProtKB">
        <authorList>
            <consortium name="EnsemblMetazoa"/>
        </authorList>
    </citation>
    <scope>IDENTIFICATION</scope>
</reference>
<dbReference type="Gene3D" id="3.90.550.10">
    <property type="entry name" value="Spore Coat Polysaccharide Biosynthesis Protein SpsA, Chain A"/>
    <property type="match status" value="1"/>
</dbReference>
<evidence type="ECO:0000313" key="5">
    <source>
        <dbReference type="EnsemblMetazoa" id="MESCA001351-PA"/>
    </source>
</evidence>
<dbReference type="STRING" id="36166.T1GDG5"/>
<evidence type="ECO:0000256" key="1">
    <source>
        <dbReference type="ARBA" id="ARBA00006721"/>
    </source>
</evidence>
<dbReference type="HOGENOM" id="CLU_988924_0_0_1"/>
<accession>T1GDG5</accession>
<protein>
    <recommendedName>
        <fullName evidence="4">Glycosyl transferase family 25 domain-containing protein</fullName>
    </recommendedName>
</protein>
<proteinExistence type="inferred from homology"/>
<keyword evidence="3" id="KW-0808">Transferase</keyword>
<evidence type="ECO:0000259" key="4">
    <source>
        <dbReference type="Pfam" id="PF01755"/>
    </source>
</evidence>
<evidence type="ECO:0000256" key="2">
    <source>
        <dbReference type="ARBA" id="ARBA00022676"/>
    </source>
</evidence>
<keyword evidence="6" id="KW-1185">Reference proteome</keyword>
<organism evidence="5 6">
    <name type="scientific">Megaselia scalaris</name>
    <name type="common">Humpbacked fly</name>
    <name type="synonym">Phora scalaris</name>
    <dbReference type="NCBI Taxonomy" id="36166"/>
    <lineage>
        <taxon>Eukaryota</taxon>
        <taxon>Metazoa</taxon>
        <taxon>Ecdysozoa</taxon>
        <taxon>Arthropoda</taxon>
        <taxon>Hexapoda</taxon>
        <taxon>Insecta</taxon>
        <taxon>Pterygota</taxon>
        <taxon>Neoptera</taxon>
        <taxon>Endopterygota</taxon>
        <taxon>Diptera</taxon>
        <taxon>Brachycera</taxon>
        <taxon>Muscomorpha</taxon>
        <taxon>Platypezoidea</taxon>
        <taxon>Phoridae</taxon>
        <taxon>Megaseliini</taxon>
        <taxon>Megaselia</taxon>
    </lineage>
</organism>
<comment type="similarity">
    <text evidence="1">Belongs to the glycosyltransferase 25 family.</text>
</comment>
<dbReference type="EMBL" id="CAQQ02182327">
    <property type="status" value="NOT_ANNOTATED_CDS"/>
    <property type="molecule type" value="Genomic_DNA"/>
</dbReference>
<evidence type="ECO:0000256" key="3">
    <source>
        <dbReference type="ARBA" id="ARBA00022679"/>
    </source>
</evidence>
<evidence type="ECO:0000313" key="6">
    <source>
        <dbReference type="Proteomes" id="UP000015102"/>
    </source>
</evidence>
<sequence>MGIKYLWEYEDIYYPRQMKTGEVGCFLSHYKIWEQMIERGEKEVLVLEDDVKFEPNFITNAMHILKQIREVPNWDFLYFSREDVQFSKEIIVPGTENIVYAEYSYWTVGYVITREGAKKLINSKPLEYLLPVDEYLPIMIRSDHNEDDSIAITKLWLKRVEPLYHNVDFAFDESQKTFYFSKNRVHWSNDRFAHIISLKEEAFQFARRSSTDFVFFCDVDVLLTNPKTLDILIKLNLPIVSPMLISANHLYSNFWALEEEYTIIMSQGVGEFKVSMVHSAVL</sequence>
<dbReference type="InterPro" id="IPR050757">
    <property type="entry name" value="Collagen_mod_GT25"/>
</dbReference>
<name>T1GDG5_MEGSC</name>